<proteinExistence type="inferred from homology"/>
<keyword evidence="9" id="KW-1185">Reference proteome</keyword>
<dbReference type="EMBL" id="KI669465">
    <property type="protein sequence ID" value="OCF55939.1"/>
    <property type="molecule type" value="Genomic_DNA"/>
</dbReference>
<dbReference type="SUPFAM" id="SSF46785">
    <property type="entry name" value="Winged helix' DNA-binding domain"/>
    <property type="match status" value="1"/>
</dbReference>
<evidence type="ECO:0000313" key="9">
    <source>
        <dbReference type="Proteomes" id="UP000092583"/>
    </source>
</evidence>
<feature type="region of interest" description="Disordered" evidence="6">
    <location>
        <begin position="660"/>
        <end position="703"/>
    </location>
</feature>
<reference evidence="9" key="2">
    <citation type="submission" date="2013-12" db="EMBL/GenBank/DDBJ databases">
        <title>Evolution of pathogenesis and genome organization in the Tremellales.</title>
        <authorList>
            <person name="Cuomo C."/>
            <person name="Litvintseva A."/>
            <person name="Heitman J."/>
            <person name="Chen Y."/>
            <person name="Sun S."/>
            <person name="Springer D."/>
            <person name="Dromer F."/>
            <person name="Young S."/>
            <person name="Zeng Q."/>
            <person name="Chapman S."/>
            <person name="Gujja S."/>
            <person name="Saif S."/>
            <person name="Birren B."/>
        </authorList>
    </citation>
    <scope>NUCLEOTIDE SEQUENCE [LARGE SCALE GENOMIC DNA]</scope>
    <source>
        <strain evidence="9">CBS 10435</strain>
    </source>
</reference>
<feature type="region of interest" description="Disordered" evidence="6">
    <location>
        <begin position="526"/>
        <end position="644"/>
    </location>
</feature>
<feature type="region of interest" description="Disordered" evidence="6">
    <location>
        <begin position="431"/>
        <end position="511"/>
    </location>
</feature>
<comment type="subcellular location">
    <subcellularLocation>
        <location evidence="1">Nucleus</location>
    </subcellularLocation>
</comment>
<evidence type="ECO:0000313" key="8">
    <source>
        <dbReference type="EMBL" id="OCF55939.1"/>
    </source>
</evidence>
<dbReference type="SMART" id="SM00415">
    <property type="entry name" value="HSF"/>
    <property type="match status" value="1"/>
</dbReference>
<feature type="compositionally biased region" description="Polar residues" evidence="6">
    <location>
        <begin position="628"/>
        <end position="644"/>
    </location>
</feature>
<feature type="compositionally biased region" description="Polar residues" evidence="6">
    <location>
        <begin position="67"/>
        <end position="76"/>
    </location>
</feature>
<dbReference type="Proteomes" id="UP000092583">
    <property type="component" value="Unassembled WGS sequence"/>
</dbReference>
<accession>A0A1B9IJT6</accession>
<sequence>MSSPSACVSPGPREPDFAGLANTSGIPPFFMNRSISDRWEMKPPLPLSQSRAYVSPDTSPLEERFENNQQCDSVSPTDVGLQPSLSNHPREFPHPGRPPLLPSETILPQQQPQQPNNRYFTNTLHHQGGFWQHNGNDQNDPWFNPMMLPQMNKQKKNKGQKKVEGKQPTFLTKLFGILEQPEYHHIIRWDETGEAIIIENPEELAEKILPVVYRQSRFASFSRQLNIYGFNRKLSLRHVERGICDPDASTWSHPFLKRHSTKAEILSFKRRVPPRPTQAQKRRMSLHEEGLSPTSSEHSVDFHSPPDAYQHHLLPDVEEDKPFIFPHPRGSFLPQGLMGYQETFHAHAPPPEYHAYEQNSPTAFEFDYSTPEEADRRSPTIPYPQQRPFHMLKIQPLTVFNHTDQRLGHDLGPQSAPANTTAYPIDIKVTQQHTRTRSVQGEPPSAMLYSPSSPFNPSSWLTSTGIGDVPEPQPQQQQRMKKEESISPTSLPQRQFGGYAPHGQNIMNPNNHFPAWWDDKRGDNSYTTEYDNSPQSLPTNDFEPGSGSSNSLILPQIQTQLPPTGINQSQSLSILSPDSPTTISPGVYQPGFSFPPSPRSRSYHTHTPTPSSSFGKITTSTRQERRATLSSSTAPYPCTSPRNKVSSLLSSTLIGGNRTIASRRGSEAHSSALGLRLDGIDRKDGGNGDDDDEGNEALPSASIKFEDKHPFEGILGGEEIVD</sequence>
<keyword evidence="4" id="KW-0539">Nucleus</keyword>
<keyword evidence="3" id="KW-0238">DNA-binding</keyword>
<dbReference type="InterPro" id="IPR036388">
    <property type="entry name" value="WH-like_DNA-bd_sf"/>
</dbReference>
<dbReference type="InterPro" id="IPR000232">
    <property type="entry name" value="HSF_DNA-bd"/>
</dbReference>
<dbReference type="OrthoDB" id="432483at2759"/>
<dbReference type="Gene3D" id="1.10.10.10">
    <property type="entry name" value="Winged helix-like DNA-binding domain superfamily/Winged helix DNA-binding domain"/>
    <property type="match status" value="1"/>
</dbReference>
<dbReference type="PANTHER" id="PTHR10015:SF427">
    <property type="entry name" value="HEAT SHOCK FACTOR PROTEIN"/>
    <property type="match status" value="1"/>
</dbReference>
<evidence type="ECO:0000259" key="7">
    <source>
        <dbReference type="SMART" id="SM00415"/>
    </source>
</evidence>
<evidence type="ECO:0000256" key="1">
    <source>
        <dbReference type="ARBA" id="ARBA00004123"/>
    </source>
</evidence>
<dbReference type="Pfam" id="PF00447">
    <property type="entry name" value="HSF_DNA-bind"/>
    <property type="match status" value="1"/>
</dbReference>
<protein>
    <recommendedName>
        <fullName evidence="7">HSF-type DNA-binding domain-containing protein</fullName>
    </recommendedName>
</protein>
<dbReference type="PRINTS" id="PR00056">
    <property type="entry name" value="HSFDOMAIN"/>
</dbReference>
<feature type="region of interest" description="Disordered" evidence="6">
    <location>
        <begin position="271"/>
        <end position="302"/>
    </location>
</feature>
<dbReference type="GO" id="GO:0003700">
    <property type="term" value="F:DNA-binding transcription factor activity"/>
    <property type="evidence" value="ECO:0007669"/>
    <property type="project" value="InterPro"/>
</dbReference>
<organism evidence="8 9">
    <name type="scientific">Kwoniella mangroviensis CBS 10435</name>
    <dbReference type="NCBI Taxonomy" id="1331196"/>
    <lineage>
        <taxon>Eukaryota</taxon>
        <taxon>Fungi</taxon>
        <taxon>Dikarya</taxon>
        <taxon>Basidiomycota</taxon>
        <taxon>Agaricomycotina</taxon>
        <taxon>Tremellomycetes</taxon>
        <taxon>Tremellales</taxon>
        <taxon>Cryptococcaceae</taxon>
        <taxon>Kwoniella</taxon>
    </lineage>
</organism>
<feature type="compositionally biased region" description="Polar residues" evidence="6">
    <location>
        <begin position="526"/>
        <end position="539"/>
    </location>
</feature>
<feature type="compositionally biased region" description="Polar residues" evidence="6">
    <location>
        <begin position="450"/>
        <end position="465"/>
    </location>
</feature>
<dbReference type="PANTHER" id="PTHR10015">
    <property type="entry name" value="HEAT SHOCK TRANSCRIPTION FACTOR"/>
    <property type="match status" value="1"/>
</dbReference>
<reference evidence="8 9" key="1">
    <citation type="submission" date="2013-07" db="EMBL/GenBank/DDBJ databases">
        <title>The Genome Sequence of Kwoniella mangroviensis CBS10435.</title>
        <authorList>
            <consortium name="The Broad Institute Genome Sequencing Platform"/>
            <person name="Cuomo C."/>
            <person name="Litvintseva A."/>
            <person name="Chen Y."/>
            <person name="Heitman J."/>
            <person name="Sun S."/>
            <person name="Springer D."/>
            <person name="Dromer F."/>
            <person name="Young S.K."/>
            <person name="Zeng Q."/>
            <person name="Gargeya S."/>
            <person name="Fitzgerald M."/>
            <person name="Abouelleil A."/>
            <person name="Alvarado L."/>
            <person name="Berlin A.M."/>
            <person name="Chapman S.B."/>
            <person name="Dewar J."/>
            <person name="Goldberg J."/>
            <person name="Griggs A."/>
            <person name="Gujja S."/>
            <person name="Hansen M."/>
            <person name="Howarth C."/>
            <person name="Imamovic A."/>
            <person name="Larimer J."/>
            <person name="McCowan C."/>
            <person name="Murphy C."/>
            <person name="Pearson M."/>
            <person name="Priest M."/>
            <person name="Roberts A."/>
            <person name="Saif S."/>
            <person name="Shea T."/>
            <person name="Sykes S."/>
            <person name="Wortman J."/>
            <person name="Nusbaum C."/>
            <person name="Birren B."/>
        </authorList>
    </citation>
    <scope>NUCLEOTIDE SEQUENCE [LARGE SCALE GENOMIC DNA]</scope>
    <source>
        <strain evidence="8 9">CBS 10435</strain>
    </source>
</reference>
<feature type="compositionally biased region" description="Polar residues" evidence="6">
    <location>
        <begin position="546"/>
        <end position="584"/>
    </location>
</feature>
<name>A0A1B9IJT6_9TREE</name>
<evidence type="ECO:0000256" key="4">
    <source>
        <dbReference type="ARBA" id="ARBA00023242"/>
    </source>
</evidence>
<dbReference type="AlphaFoldDB" id="A0A1B9IJT6"/>
<feature type="region of interest" description="Disordered" evidence="6">
    <location>
        <begin position="1"/>
        <end position="113"/>
    </location>
</feature>
<evidence type="ECO:0000256" key="3">
    <source>
        <dbReference type="ARBA" id="ARBA00023125"/>
    </source>
</evidence>
<feature type="domain" description="HSF-type DNA-binding" evidence="7">
    <location>
        <begin position="166"/>
        <end position="271"/>
    </location>
</feature>
<comment type="similarity">
    <text evidence="2 5">Belongs to the HSF family.</text>
</comment>
<gene>
    <name evidence="8" type="ORF">L486_06696</name>
</gene>
<dbReference type="STRING" id="1331196.A0A1B9IJT6"/>
<evidence type="ECO:0000256" key="5">
    <source>
        <dbReference type="RuleBase" id="RU004020"/>
    </source>
</evidence>
<feature type="compositionally biased region" description="Polar residues" evidence="6">
    <location>
        <begin position="47"/>
        <end position="58"/>
    </location>
</feature>
<dbReference type="GO" id="GO:0005634">
    <property type="term" value="C:nucleus"/>
    <property type="evidence" value="ECO:0007669"/>
    <property type="project" value="UniProtKB-SubCell"/>
</dbReference>
<evidence type="ECO:0000256" key="2">
    <source>
        <dbReference type="ARBA" id="ARBA00006403"/>
    </source>
</evidence>
<evidence type="ECO:0000256" key="6">
    <source>
        <dbReference type="SAM" id="MobiDB-lite"/>
    </source>
</evidence>
<dbReference type="GO" id="GO:0043565">
    <property type="term" value="F:sequence-specific DNA binding"/>
    <property type="evidence" value="ECO:0007669"/>
    <property type="project" value="InterPro"/>
</dbReference>
<dbReference type="InterPro" id="IPR036390">
    <property type="entry name" value="WH_DNA-bd_sf"/>
</dbReference>